<organism evidence="2 3">
    <name type="scientific">Durusdinium trenchii</name>
    <dbReference type="NCBI Taxonomy" id="1381693"/>
    <lineage>
        <taxon>Eukaryota</taxon>
        <taxon>Sar</taxon>
        <taxon>Alveolata</taxon>
        <taxon>Dinophyceae</taxon>
        <taxon>Suessiales</taxon>
        <taxon>Symbiodiniaceae</taxon>
        <taxon>Durusdinium</taxon>
    </lineage>
</organism>
<name>A0ABP0HEQ5_9DINO</name>
<accession>A0ABP0HEQ5</accession>
<dbReference type="EMBL" id="CAXAMM010000558">
    <property type="protein sequence ID" value="CAK8987966.1"/>
    <property type="molecule type" value="Genomic_DNA"/>
</dbReference>
<protein>
    <submittedName>
        <fullName evidence="2">Reticulocyte-binding protein 2 homolog a</fullName>
    </submittedName>
</protein>
<evidence type="ECO:0000313" key="2">
    <source>
        <dbReference type="EMBL" id="CAK8987966.1"/>
    </source>
</evidence>
<feature type="compositionally biased region" description="Basic and acidic residues" evidence="1">
    <location>
        <begin position="239"/>
        <end position="267"/>
    </location>
</feature>
<evidence type="ECO:0000256" key="1">
    <source>
        <dbReference type="SAM" id="MobiDB-lite"/>
    </source>
</evidence>
<comment type="caution">
    <text evidence="2">The sequence shown here is derived from an EMBL/GenBank/DDBJ whole genome shotgun (WGS) entry which is preliminary data.</text>
</comment>
<reference evidence="2 3" key="1">
    <citation type="submission" date="2024-02" db="EMBL/GenBank/DDBJ databases">
        <authorList>
            <person name="Chen Y."/>
            <person name="Shah S."/>
            <person name="Dougan E. K."/>
            <person name="Thang M."/>
            <person name="Chan C."/>
        </authorList>
    </citation>
    <scope>NUCLEOTIDE SEQUENCE [LARGE SCALE GENOMIC DNA]</scope>
</reference>
<sequence length="393" mass="46530">MAWWCRSGPMPNWKGCGREQICCNEYEEICETIKVDSILPRPRQRRARAEWAMGAEEPVSAGQTFSFKVVPHREVMSQDEPNEADGPLPVPRLKTEEEDSSTHEPNMEDMSAPGEASPLPDAEGTIESPHRPLAFRHTLQESLPTMPSSWRPIAVPLETRGRMLEEREASMGDPDWEAQLRRWRENEEAERKQLEVERLRVRLEDESDQRQKQDVAKRYVEELEQKKREYDEALQRLKEVQEEHRKQQEEEHRRRQHEEAERKKREAEEEVRIEEEVAERVRRRVEEETQRQVLVAQRAAERRQREKEEEQRRLAALEEERQRILEEEAKRLVALEQESQQRDVEEGERQRQRLLRRLWGENAISAAATMKARSARTSSLWSSEAAGVRRNTR</sequence>
<dbReference type="Proteomes" id="UP001642464">
    <property type="component" value="Unassembled WGS sequence"/>
</dbReference>
<proteinExistence type="predicted"/>
<keyword evidence="3" id="KW-1185">Reference proteome</keyword>
<feature type="region of interest" description="Disordered" evidence="1">
    <location>
        <begin position="370"/>
        <end position="393"/>
    </location>
</feature>
<evidence type="ECO:0000313" key="3">
    <source>
        <dbReference type="Proteomes" id="UP001642464"/>
    </source>
</evidence>
<feature type="region of interest" description="Disordered" evidence="1">
    <location>
        <begin position="74"/>
        <end position="124"/>
    </location>
</feature>
<feature type="region of interest" description="Disordered" evidence="1">
    <location>
        <begin position="239"/>
        <end position="271"/>
    </location>
</feature>
<gene>
    <name evidence="2" type="ORF">SCF082_LOCUS1188</name>
</gene>